<dbReference type="Pfam" id="PF06568">
    <property type="entry name" value="YjiS-like"/>
    <property type="match status" value="1"/>
</dbReference>
<dbReference type="EMBL" id="JPWH01000006">
    <property type="protein sequence ID" value="RCK51280.1"/>
    <property type="molecule type" value="Genomic_DNA"/>
</dbReference>
<evidence type="ECO:0000259" key="1">
    <source>
        <dbReference type="Pfam" id="PF06568"/>
    </source>
</evidence>
<reference evidence="2 3" key="1">
    <citation type="submission" date="2014-07" db="EMBL/GenBank/DDBJ databases">
        <title>Draft genome sequence of Thalassospira profundimaris S25-3-2.</title>
        <authorList>
            <person name="Lai Q."/>
            <person name="Shao Z."/>
        </authorList>
    </citation>
    <scope>NUCLEOTIDE SEQUENCE [LARGE SCALE GENOMIC DNA]</scope>
    <source>
        <strain evidence="2 3">S25-3-2</strain>
    </source>
</reference>
<protein>
    <recommendedName>
        <fullName evidence="1">YjiS-like domain-containing protein</fullName>
    </recommendedName>
</protein>
<proteinExistence type="predicted"/>
<gene>
    <name evidence="2" type="ORF">TH25_10005</name>
</gene>
<evidence type="ECO:0000313" key="3">
    <source>
        <dbReference type="Proteomes" id="UP000252517"/>
    </source>
</evidence>
<name>A0A367XDQ9_9PROT</name>
<evidence type="ECO:0000313" key="2">
    <source>
        <dbReference type="EMBL" id="RCK51280.1"/>
    </source>
</evidence>
<comment type="caution">
    <text evidence="2">The sequence shown here is derived from an EMBL/GenBank/DDBJ whole genome shotgun (WGS) entry which is preliminary data.</text>
</comment>
<sequence length="77" mass="8707">MQHGQSAGDANATRQGFVQTAVFRLFSLLVSAQKKSRDRNSIRHLDDRLLRDVGLRRVDVEHYVSAPVNMDTPPRGF</sequence>
<organism evidence="2 3">
    <name type="scientific">Thalassospira profundimaris</name>
    <dbReference type="NCBI Taxonomy" id="502049"/>
    <lineage>
        <taxon>Bacteria</taxon>
        <taxon>Pseudomonadati</taxon>
        <taxon>Pseudomonadota</taxon>
        <taxon>Alphaproteobacteria</taxon>
        <taxon>Rhodospirillales</taxon>
        <taxon>Thalassospiraceae</taxon>
        <taxon>Thalassospira</taxon>
    </lineage>
</organism>
<dbReference type="Proteomes" id="UP000252517">
    <property type="component" value="Unassembled WGS sequence"/>
</dbReference>
<feature type="domain" description="YjiS-like" evidence="1">
    <location>
        <begin position="28"/>
        <end position="60"/>
    </location>
</feature>
<accession>A0A367XDQ9</accession>
<dbReference type="InterPro" id="IPR009506">
    <property type="entry name" value="YjiS-like"/>
</dbReference>
<dbReference type="AlphaFoldDB" id="A0A367XDQ9"/>